<reference evidence="6 7" key="1">
    <citation type="journal article" date="2021" name="Sci. Rep.">
        <title>The distribution of antibiotic resistance genes in chicken gut microbiota commensals.</title>
        <authorList>
            <person name="Juricova H."/>
            <person name="Matiasovicova J."/>
            <person name="Kubasova T."/>
            <person name="Cejkova D."/>
            <person name="Rychlik I."/>
        </authorList>
    </citation>
    <scope>NUCLEOTIDE SEQUENCE [LARGE SCALE GENOMIC DNA]</scope>
    <source>
        <strain evidence="6 7">An537</strain>
    </source>
</reference>
<evidence type="ECO:0000313" key="7">
    <source>
        <dbReference type="Proteomes" id="UP000707138"/>
    </source>
</evidence>
<dbReference type="Pfam" id="PF00263">
    <property type="entry name" value="Secretin"/>
    <property type="match status" value="1"/>
</dbReference>
<evidence type="ECO:0000256" key="3">
    <source>
        <dbReference type="ARBA" id="ARBA00023136"/>
    </source>
</evidence>
<sequence>MVIGYVPKSLVKKFMFIMVAVITVLLWGVSTTVEAAVTMHVNNANIAALVRGIARSEGIPIIGTETLSGEVTADFNHESGKEAIYMLGKLKHFSVTEEKGILVVDGSGMENKEDRQAHIIVPKHLSPPALADALAAVIDTKRCRVIKATNQIMVYATPAEWRRITEVLDTIDRIPQQVHIEAAVVAMEASYMKEAGIEWSWQSLTGHGEDSTHEYGAITYGKLLRSDRYHVLVKPTLHASETEGKSVLITKPSIMTVNGEEAKILIGDKLPVLVENREDGETRTTVRYEESGIRLTCTPYVTSDGSVDADIFAEVSSPSMVSELKAYRITSREAHTRVHLRRGEVLVIGGLMDNRTGRQESKVPLLGDLPLVGHLFRHARRTKDSVELCILVKADVIPDVGYEERPLQYVPDRG</sequence>
<proteinExistence type="inferred from homology"/>
<dbReference type="InterPro" id="IPR004845">
    <property type="entry name" value="T2SS_GspD_CS"/>
</dbReference>
<feature type="domain" description="Type II/III secretion system secretin-like" evidence="5">
    <location>
        <begin position="240"/>
        <end position="397"/>
    </location>
</feature>
<dbReference type="PANTHER" id="PTHR30332">
    <property type="entry name" value="PROBABLE GENERAL SECRETION PATHWAY PROTEIN D"/>
    <property type="match status" value="1"/>
</dbReference>
<gene>
    <name evidence="6" type="ORF">H6A01_01615</name>
</gene>
<evidence type="ECO:0000256" key="4">
    <source>
        <dbReference type="RuleBase" id="RU004003"/>
    </source>
</evidence>
<dbReference type="PANTHER" id="PTHR30332:SF24">
    <property type="entry name" value="SECRETIN GSPD-RELATED"/>
    <property type="match status" value="1"/>
</dbReference>
<comment type="subcellular location">
    <subcellularLocation>
        <location evidence="1">Membrane</location>
    </subcellularLocation>
</comment>
<keyword evidence="3" id="KW-0472">Membrane</keyword>
<evidence type="ECO:0000256" key="1">
    <source>
        <dbReference type="ARBA" id="ARBA00004370"/>
    </source>
</evidence>
<evidence type="ECO:0000313" key="6">
    <source>
        <dbReference type="EMBL" id="MBM6912027.1"/>
    </source>
</evidence>
<dbReference type="RefSeq" id="WP_205087322.1">
    <property type="nucleotide sequence ID" value="NZ_JACJLA010000002.1"/>
</dbReference>
<dbReference type="InterPro" id="IPR050810">
    <property type="entry name" value="Bact_Secretion_Sys_Channel"/>
</dbReference>
<dbReference type="EMBL" id="JACJLA010000002">
    <property type="protein sequence ID" value="MBM6912027.1"/>
    <property type="molecule type" value="Genomic_DNA"/>
</dbReference>
<accession>A0ABS2GFI2</accession>
<dbReference type="InterPro" id="IPR001775">
    <property type="entry name" value="GspD/PilQ"/>
</dbReference>
<keyword evidence="7" id="KW-1185">Reference proteome</keyword>
<comment type="similarity">
    <text evidence="4">Belongs to the bacterial secretin family.</text>
</comment>
<comment type="caution">
    <text evidence="6">The sequence shown here is derived from an EMBL/GenBank/DDBJ whole genome shotgun (WGS) entry which is preliminary data.</text>
</comment>
<evidence type="ECO:0000256" key="2">
    <source>
        <dbReference type="ARBA" id="ARBA00022729"/>
    </source>
</evidence>
<name>A0ABS2GFI2_9FIRM</name>
<dbReference type="Proteomes" id="UP000707138">
    <property type="component" value="Unassembled WGS sequence"/>
</dbReference>
<organism evidence="6 7">
    <name type="scientific">Veillonella magna</name>
    <dbReference type="NCBI Taxonomy" id="464322"/>
    <lineage>
        <taxon>Bacteria</taxon>
        <taxon>Bacillati</taxon>
        <taxon>Bacillota</taxon>
        <taxon>Negativicutes</taxon>
        <taxon>Veillonellales</taxon>
        <taxon>Veillonellaceae</taxon>
        <taxon>Veillonella</taxon>
    </lineage>
</organism>
<dbReference type="InterPro" id="IPR004846">
    <property type="entry name" value="T2SS/T3SS_dom"/>
</dbReference>
<dbReference type="PRINTS" id="PR00811">
    <property type="entry name" value="BCTERIALGSPD"/>
</dbReference>
<evidence type="ECO:0000259" key="5">
    <source>
        <dbReference type="Pfam" id="PF00263"/>
    </source>
</evidence>
<protein>
    <submittedName>
        <fullName evidence="6">Secretion protein</fullName>
    </submittedName>
</protein>
<keyword evidence="2" id="KW-0732">Signal</keyword>
<dbReference type="PROSITE" id="PS00875">
    <property type="entry name" value="T2SP_D"/>
    <property type="match status" value="1"/>
</dbReference>